<dbReference type="AlphaFoldDB" id="A0A3D9RX68"/>
<dbReference type="OrthoDB" id="1115642at2"/>
<evidence type="ECO:0000256" key="1">
    <source>
        <dbReference type="SAM" id="SignalP"/>
    </source>
</evidence>
<dbReference type="EMBL" id="QTTQ01000010">
    <property type="protein sequence ID" value="REE81696.1"/>
    <property type="molecule type" value="Genomic_DNA"/>
</dbReference>
<keyword evidence="1" id="KW-0732">Signal</keyword>
<evidence type="ECO:0000313" key="3">
    <source>
        <dbReference type="Proteomes" id="UP000256429"/>
    </source>
</evidence>
<sequence length="289" mass="33433">MKNYLLFIFSFLFSLIVSAQEPKKDNIDEFLDDILLQEDKVIDQLLESLNNFEFIYLNLNYNSNTYFSGRDIDYDQYNITPQITYVNSKGFYAGVAGNYYSEFYPKWDATIVLLGYSKHIGKSKIFKYNISYSKYFYANELDNIYSNTANLGFNAINKNKNIGTYITGSYFFGDKQSYQISSRTFVSLDLLKSNNLKIKFRPQLNIIAGKQTIELARTTSIDGIENTEYIENNVFDLINTQVNLPLQLTYKSFDIELGYNHNFPNPIGTETSLKTTGFFNISLGYLFDL</sequence>
<accession>A0A3D9RX68</accession>
<feature type="chain" id="PRO_5017830084" description="Outer membrane protein with beta-barrel domain" evidence="1">
    <location>
        <begin position="20"/>
        <end position="289"/>
    </location>
</feature>
<keyword evidence="3" id="KW-1185">Reference proteome</keyword>
<dbReference type="Proteomes" id="UP000256429">
    <property type="component" value="Unassembled WGS sequence"/>
</dbReference>
<evidence type="ECO:0000313" key="2">
    <source>
        <dbReference type="EMBL" id="REE81696.1"/>
    </source>
</evidence>
<protein>
    <recommendedName>
        <fullName evidence="4">Outer membrane protein with beta-barrel domain</fullName>
    </recommendedName>
</protein>
<name>A0A3D9RX68_9FLAO</name>
<feature type="signal peptide" evidence="1">
    <location>
        <begin position="1"/>
        <end position="19"/>
    </location>
</feature>
<comment type="caution">
    <text evidence="2">The sequence shown here is derived from an EMBL/GenBank/DDBJ whole genome shotgun (WGS) entry which is preliminary data.</text>
</comment>
<dbReference type="RefSeq" id="WP_115879205.1">
    <property type="nucleotide sequence ID" value="NZ_QTTQ01000010.1"/>
</dbReference>
<organism evidence="2 3">
    <name type="scientific">Lutibacter oceani</name>
    <dbReference type="NCBI Taxonomy" id="1853311"/>
    <lineage>
        <taxon>Bacteria</taxon>
        <taxon>Pseudomonadati</taxon>
        <taxon>Bacteroidota</taxon>
        <taxon>Flavobacteriia</taxon>
        <taxon>Flavobacteriales</taxon>
        <taxon>Flavobacteriaceae</taxon>
        <taxon>Lutibacter</taxon>
    </lineage>
</organism>
<gene>
    <name evidence="2" type="ORF">BX611_1231</name>
</gene>
<reference evidence="2 3" key="1">
    <citation type="submission" date="2018-08" db="EMBL/GenBank/DDBJ databases">
        <title>Genomic Encyclopedia of Type Strains, Phase III (KMG-III): the genomes of soil and plant-associated and newly described type strains.</title>
        <authorList>
            <person name="Whitman W."/>
        </authorList>
    </citation>
    <scope>NUCLEOTIDE SEQUENCE [LARGE SCALE GENOMIC DNA]</scope>
    <source>
        <strain evidence="2 3">325-5</strain>
    </source>
</reference>
<proteinExistence type="predicted"/>
<evidence type="ECO:0008006" key="4">
    <source>
        <dbReference type="Google" id="ProtNLM"/>
    </source>
</evidence>